<dbReference type="Gene3D" id="2.40.160.200">
    <property type="entry name" value="LURP1-related"/>
    <property type="match status" value="1"/>
</dbReference>
<dbReference type="InterPro" id="IPR025659">
    <property type="entry name" value="Tubby-like_C"/>
</dbReference>
<dbReference type="Pfam" id="PF04525">
    <property type="entry name" value="LOR"/>
    <property type="match status" value="1"/>
</dbReference>
<dbReference type="PANTHER" id="PTHR31087:SF131">
    <property type="entry name" value="TRANSLATION INITIATION FACTOR 2B FAMILY PROTEIN, PUTATIVE, EXPRESSED-RELATED"/>
    <property type="match status" value="1"/>
</dbReference>
<reference evidence="2" key="1">
    <citation type="submission" date="2017-07" db="EMBL/GenBank/DDBJ databases">
        <title>Taro Niue Genome Assembly and Annotation.</title>
        <authorList>
            <person name="Atibalentja N."/>
            <person name="Keating K."/>
            <person name="Fields C.J."/>
        </authorList>
    </citation>
    <scope>NUCLEOTIDE SEQUENCE</scope>
    <source>
        <strain evidence="2">Niue_2</strain>
        <tissue evidence="2">Leaf</tissue>
    </source>
</reference>
<dbReference type="PANTHER" id="PTHR31087">
    <property type="match status" value="1"/>
</dbReference>
<evidence type="ECO:0000256" key="1">
    <source>
        <dbReference type="ARBA" id="ARBA00005437"/>
    </source>
</evidence>
<evidence type="ECO:0000313" key="2">
    <source>
        <dbReference type="EMBL" id="MQM13717.1"/>
    </source>
</evidence>
<keyword evidence="3" id="KW-1185">Reference proteome</keyword>
<comment type="similarity">
    <text evidence="1">Belongs to the LOR family.</text>
</comment>
<dbReference type="Proteomes" id="UP000652761">
    <property type="component" value="Unassembled WGS sequence"/>
</dbReference>
<comment type="caution">
    <text evidence="2">The sequence shown here is derived from an EMBL/GenBank/DDBJ whole genome shotgun (WGS) entry which is preliminary data.</text>
</comment>
<dbReference type="InterPro" id="IPR038595">
    <property type="entry name" value="LOR_sf"/>
</dbReference>
<gene>
    <name evidence="2" type="ORF">Taro_046640</name>
</gene>
<evidence type="ECO:0008006" key="4">
    <source>
        <dbReference type="Google" id="ProtNLM"/>
    </source>
</evidence>
<dbReference type="OrthoDB" id="748129at2759"/>
<sequence length="198" mass="21677">MAKVHPNTVISEALAPTPEACGESAVLTVWRKSLLFNCSGFTVFDAKGNLVYRVDNYVSGSRGEVLLMDAAGKPLLTLRRKRLSLGDRWLVYEGEEAANPRFSVKKHLGFLHSKALAHVAPCAPAGARQRAFEVEGSYSRRCCAVYDDRRRRLAEIRTKEAVGGVGFGVDVFRLVVEPGFDSAVAMAVVLLLDQMFSS</sequence>
<dbReference type="SUPFAM" id="SSF54518">
    <property type="entry name" value="Tubby C-terminal domain-like"/>
    <property type="match status" value="1"/>
</dbReference>
<dbReference type="SMR" id="A0A843WZA4"/>
<name>A0A843WZA4_COLES</name>
<organism evidence="2 3">
    <name type="scientific">Colocasia esculenta</name>
    <name type="common">Wild taro</name>
    <name type="synonym">Arum esculentum</name>
    <dbReference type="NCBI Taxonomy" id="4460"/>
    <lineage>
        <taxon>Eukaryota</taxon>
        <taxon>Viridiplantae</taxon>
        <taxon>Streptophyta</taxon>
        <taxon>Embryophyta</taxon>
        <taxon>Tracheophyta</taxon>
        <taxon>Spermatophyta</taxon>
        <taxon>Magnoliopsida</taxon>
        <taxon>Liliopsida</taxon>
        <taxon>Araceae</taxon>
        <taxon>Aroideae</taxon>
        <taxon>Colocasieae</taxon>
        <taxon>Colocasia</taxon>
    </lineage>
</organism>
<dbReference type="EMBL" id="NMUH01005798">
    <property type="protein sequence ID" value="MQM13717.1"/>
    <property type="molecule type" value="Genomic_DNA"/>
</dbReference>
<protein>
    <recommendedName>
        <fullName evidence="4">Protein LURP-one-related 8</fullName>
    </recommendedName>
</protein>
<dbReference type="InterPro" id="IPR007612">
    <property type="entry name" value="LOR"/>
</dbReference>
<proteinExistence type="inferred from homology"/>
<evidence type="ECO:0000313" key="3">
    <source>
        <dbReference type="Proteomes" id="UP000652761"/>
    </source>
</evidence>
<dbReference type="AlphaFoldDB" id="A0A843WZA4"/>
<accession>A0A843WZA4</accession>